<dbReference type="InterPro" id="IPR015421">
    <property type="entry name" value="PyrdxlP-dep_Trfase_major"/>
</dbReference>
<dbReference type="GO" id="GO:0030170">
    <property type="term" value="F:pyridoxal phosphate binding"/>
    <property type="evidence" value="ECO:0007669"/>
    <property type="project" value="InterPro"/>
</dbReference>
<dbReference type="InterPro" id="IPR004839">
    <property type="entry name" value="Aminotransferase_I/II_large"/>
</dbReference>
<comment type="cofactor">
    <cofactor evidence="1">
        <name>pyridoxal 5'-phosphate</name>
        <dbReference type="ChEBI" id="CHEBI:597326"/>
    </cofactor>
</comment>
<keyword evidence="7" id="KW-1185">Reference proteome</keyword>
<proteinExistence type="inferred from homology"/>
<keyword evidence="6" id="KW-0012">Acyltransferase</keyword>
<dbReference type="Pfam" id="PF00155">
    <property type="entry name" value="Aminotran_1_2"/>
    <property type="match status" value="1"/>
</dbReference>
<dbReference type="PANTHER" id="PTHR13693">
    <property type="entry name" value="CLASS II AMINOTRANSFERASE/8-AMINO-7-OXONONANOATE SYNTHASE"/>
    <property type="match status" value="1"/>
</dbReference>
<dbReference type="SUPFAM" id="SSF53383">
    <property type="entry name" value="PLP-dependent transferases"/>
    <property type="match status" value="1"/>
</dbReference>
<evidence type="ECO:0000313" key="7">
    <source>
        <dbReference type="Proteomes" id="UP000238479"/>
    </source>
</evidence>
<evidence type="ECO:0000256" key="1">
    <source>
        <dbReference type="ARBA" id="ARBA00001933"/>
    </source>
</evidence>
<evidence type="ECO:0000256" key="3">
    <source>
        <dbReference type="ARBA" id="ARBA00022679"/>
    </source>
</evidence>
<gene>
    <name evidence="6" type="ORF">RchiOBHm_Chr1g0348971</name>
</gene>
<reference evidence="6 7" key="1">
    <citation type="journal article" date="2018" name="Nat. Genet.">
        <title>The Rosa genome provides new insights in the design of modern roses.</title>
        <authorList>
            <person name="Bendahmane M."/>
        </authorList>
    </citation>
    <scope>NUCLEOTIDE SEQUENCE [LARGE SCALE GENOMIC DNA]</scope>
    <source>
        <strain evidence="7">cv. Old Blush</strain>
    </source>
</reference>
<dbReference type="Gene3D" id="3.40.640.10">
    <property type="entry name" value="Type I PLP-dependent aspartate aminotransferase-like (Major domain)"/>
    <property type="match status" value="1"/>
</dbReference>
<evidence type="ECO:0000256" key="2">
    <source>
        <dbReference type="ARBA" id="ARBA00010008"/>
    </source>
</evidence>
<dbReference type="Gramene" id="PRQ57495">
    <property type="protein sequence ID" value="PRQ57495"/>
    <property type="gene ID" value="RchiOBHm_Chr1g0348971"/>
</dbReference>
<feature type="domain" description="Aminotransferase class I/classII large" evidence="5">
    <location>
        <begin position="2"/>
        <end position="40"/>
    </location>
</feature>
<dbReference type="GO" id="GO:0009102">
    <property type="term" value="P:biotin biosynthetic process"/>
    <property type="evidence" value="ECO:0007669"/>
    <property type="project" value="TreeGrafter"/>
</dbReference>
<dbReference type="InterPro" id="IPR015424">
    <property type="entry name" value="PyrdxlP-dep_Trfase"/>
</dbReference>
<comment type="caution">
    <text evidence="6">The sequence shown here is derived from an EMBL/GenBank/DDBJ whole genome shotgun (WGS) entry which is preliminary data.</text>
</comment>
<evidence type="ECO:0000313" key="6">
    <source>
        <dbReference type="EMBL" id="PRQ57495.1"/>
    </source>
</evidence>
<dbReference type="EMBL" id="PDCK01000039">
    <property type="protein sequence ID" value="PRQ57495.1"/>
    <property type="molecule type" value="Genomic_DNA"/>
</dbReference>
<keyword evidence="4" id="KW-0663">Pyridoxal phosphate</keyword>
<keyword evidence="3 6" id="KW-0808">Transferase</keyword>
<evidence type="ECO:0000256" key="4">
    <source>
        <dbReference type="ARBA" id="ARBA00022898"/>
    </source>
</evidence>
<protein>
    <submittedName>
        <fullName evidence="6">Putative 8-amino-7-oxononanoate synthase</fullName>
        <ecNumber evidence="6">2.3.1.47</ecNumber>
    </submittedName>
</protein>
<dbReference type="InterPro" id="IPR050087">
    <property type="entry name" value="AON_synthase_class-II"/>
</dbReference>
<dbReference type="EC" id="2.3.1.47" evidence="6"/>
<dbReference type="GO" id="GO:0008710">
    <property type="term" value="F:8-amino-7-oxononanoate synthase activity"/>
    <property type="evidence" value="ECO:0007669"/>
    <property type="project" value="UniProtKB-EC"/>
</dbReference>
<dbReference type="STRING" id="74649.A0A2P6SFM9"/>
<organism evidence="6 7">
    <name type="scientific">Rosa chinensis</name>
    <name type="common">China rose</name>
    <dbReference type="NCBI Taxonomy" id="74649"/>
    <lineage>
        <taxon>Eukaryota</taxon>
        <taxon>Viridiplantae</taxon>
        <taxon>Streptophyta</taxon>
        <taxon>Embryophyta</taxon>
        <taxon>Tracheophyta</taxon>
        <taxon>Spermatophyta</taxon>
        <taxon>Magnoliopsida</taxon>
        <taxon>eudicotyledons</taxon>
        <taxon>Gunneridae</taxon>
        <taxon>Pentapetalae</taxon>
        <taxon>rosids</taxon>
        <taxon>fabids</taxon>
        <taxon>Rosales</taxon>
        <taxon>Rosaceae</taxon>
        <taxon>Rosoideae</taxon>
        <taxon>Rosoideae incertae sedis</taxon>
        <taxon>Rosa</taxon>
    </lineage>
</organism>
<comment type="similarity">
    <text evidence="2">Belongs to the class-II pyridoxal-phosphate-dependent aminotransferase family. BioF subfamily.</text>
</comment>
<accession>A0A2P6SFM9</accession>
<dbReference type="Proteomes" id="UP000238479">
    <property type="component" value="Chromosome 1"/>
</dbReference>
<evidence type="ECO:0000259" key="5">
    <source>
        <dbReference type="Pfam" id="PF00155"/>
    </source>
</evidence>
<name>A0A2P6SFM9_ROSCH</name>
<dbReference type="AlphaFoldDB" id="A0A2P6SFM9"/>
<sequence>MRKKVVVTDSLFRMDGDFAPMTELVKLCKQHDFLLVIDDASTLELLGTQTVQKCFNFQACLVHTTVHIFFTLTFLVNSSYSLENQIIKSSVFQSVIIVLMNCPITPGGQLVLLIEFVYMKEKVALVTINFHIDIRY</sequence>
<dbReference type="PANTHER" id="PTHR13693:SF77">
    <property type="entry name" value="8-AMINO-7-OXONONANOATE SYNTHASE"/>
    <property type="match status" value="1"/>
</dbReference>